<keyword evidence="2" id="KW-0547">Nucleotide-binding</keyword>
<reference evidence="5 6" key="1">
    <citation type="submission" date="2018-06" db="EMBL/GenBank/DDBJ databases">
        <authorList>
            <consortium name="Pathogen Informatics"/>
            <person name="Doyle S."/>
        </authorList>
    </citation>
    <scope>NUCLEOTIDE SEQUENCE [LARGE SCALE GENOMIC DNA]</scope>
    <source>
        <strain evidence="5 6">NCTC12112</strain>
    </source>
</reference>
<evidence type="ECO:0000313" key="6">
    <source>
        <dbReference type="Proteomes" id="UP000249008"/>
    </source>
</evidence>
<evidence type="ECO:0000256" key="1">
    <source>
        <dbReference type="ARBA" id="ARBA00022448"/>
    </source>
</evidence>
<dbReference type="Gene3D" id="3.40.50.300">
    <property type="entry name" value="P-loop containing nucleotide triphosphate hydrolases"/>
    <property type="match status" value="1"/>
</dbReference>
<keyword evidence="3 5" id="KW-0067">ATP-binding</keyword>
<organism evidence="5 6">
    <name type="scientific">Fusobacterium ulcerans</name>
    <dbReference type="NCBI Taxonomy" id="861"/>
    <lineage>
        <taxon>Bacteria</taxon>
        <taxon>Fusobacteriati</taxon>
        <taxon>Fusobacteriota</taxon>
        <taxon>Fusobacteriia</taxon>
        <taxon>Fusobacteriales</taxon>
        <taxon>Fusobacteriaceae</taxon>
        <taxon>Fusobacterium</taxon>
    </lineage>
</organism>
<sequence length="252" mass="28087">MLKMNLTDIKISYGKSNIIKNIKAEFHGGNVVSLIGPNGTGKTTLLKAIAHLIKYEGDINVIGETGYKNFRDSFTYVPQMSVNNINLTVFEIVLLGRVRDLTWKIEKIHLNAVAEILDELNLSHLSYSKFSSLSGGQKQMVIMAQAMVSKPKILLLDEPTSALDLKHQLQIMETAKKYTKKTGSITVIVLHDIALAARYSDEILLLHEGYSIQQGIPEDVLKEELLEEIYGVELDISKSSRGFISITPIKTK</sequence>
<gene>
    <name evidence="5" type="primary">fhuC</name>
    <name evidence="5" type="ORF">NCTC12112_01493</name>
</gene>
<dbReference type="SUPFAM" id="SSF52540">
    <property type="entry name" value="P-loop containing nucleoside triphosphate hydrolases"/>
    <property type="match status" value="1"/>
</dbReference>
<name>A0AAX2J9Z5_9FUSO</name>
<dbReference type="PROSITE" id="PS50893">
    <property type="entry name" value="ABC_TRANSPORTER_2"/>
    <property type="match status" value="1"/>
</dbReference>
<dbReference type="GO" id="GO:0016887">
    <property type="term" value="F:ATP hydrolysis activity"/>
    <property type="evidence" value="ECO:0007669"/>
    <property type="project" value="InterPro"/>
</dbReference>
<dbReference type="InterPro" id="IPR017871">
    <property type="entry name" value="ABC_transporter-like_CS"/>
</dbReference>
<dbReference type="EMBL" id="LS483487">
    <property type="protein sequence ID" value="SQJ02604.1"/>
    <property type="molecule type" value="Genomic_DNA"/>
</dbReference>
<protein>
    <submittedName>
        <fullName evidence="5">Iron(3+)-hydroxamate import ATP-binding protein FhuC</fullName>
        <ecNumber evidence="5">3.6.3.34</ecNumber>
    </submittedName>
</protein>
<dbReference type="PROSITE" id="PS00211">
    <property type="entry name" value="ABC_TRANSPORTER_1"/>
    <property type="match status" value="1"/>
</dbReference>
<evidence type="ECO:0000259" key="4">
    <source>
        <dbReference type="PROSITE" id="PS50893"/>
    </source>
</evidence>
<dbReference type="Pfam" id="PF00005">
    <property type="entry name" value="ABC_tran"/>
    <property type="match status" value="1"/>
</dbReference>
<keyword evidence="1" id="KW-0813">Transport</keyword>
<feature type="domain" description="ABC transporter" evidence="4">
    <location>
        <begin position="4"/>
        <end position="233"/>
    </location>
</feature>
<keyword evidence="5" id="KW-0378">Hydrolase</keyword>
<dbReference type="CDD" id="cd03214">
    <property type="entry name" value="ABC_Iron-Siderophores_B12_Hemin"/>
    <property type="match status" value="1"/>
</dbReference>
<dbReference type="PANTHER" id="PTHR42794">
    <property type="entry name" value="HEMIN IMPORT ATP-BINDING PROTEIN HMUV"/>
    <property type="match status" value="1"/>
</dbReference>
<evidence type="ECO:0000313" key="5">
    <source>
        <dbReference type="EMBL" id="SQJ02604.1"/>
    </source>
</evidence>
<dbReference type="Proteomes" id="UP000249008">
    <property type="component" value="Chromosome 1"/>
</dbReference>
<dbReference type="AlphaFoldDB" id="A0AAX2J9Z5"/>
<dbReference type="KEGG" id="ful:C4N20_14605"/>
<evidence type="ECO:0000256" key="3">
    <source>
        <dbReference type="ARBA" id="ARBA00022840"/>
    </source>
</evidence>
<dbReference type="RefSeq" id="WP_005977277.1">
    <property type="nucleotide sequence ID" value="NZ_CABKNW010000002.1"/>
</dbReference>
<dbReference type="InterPro" id="IPR003439">
    <property type="entry name" value="ABC_transporter-like_ATP-bd"/>
</dbReference>
<accession>A0AAX2J9Z5</accession>
<dbReference type="GO" id="GO:0005524">
    <property type="term" value="F:ATP binding"/>
    <property type="evidence" value="ECO:0007669"/>
    <property type="project" value="UniProtKB-KW"/>
</dbReference>
<dbReference type="InterPro" id="IPR027417">
    <property type="entry name" value="P-loop_NTPase"/>
</dbReference>
<dbReference type="PANTHER" id="PTHR42794:SF2">
    <property type="entry name" value="ABC TRANSPORTER ATP-BINDING PROTEIN"/>
    <property type="match status" value="1"/>
</dbReference>
<dbReference type="FunFam" id="3.40.50.300:FF:000134">
    <property type="entry name" value="Iron-enterobactin ABC transporter ATP-binding protein"/>
    <property type="match status" value="1"/>
</dbReference>
<dbReference type="EC" id="3.6.3.34" evidence="5"/>
<dbReference type="GeneID" id="78456055"/>
<dbReference type="InterPro" id="IPR003593">
    <property type="entry name" value="AAA+_ATPase"/>
</dbReference>
<dbReference type="SMART" id="SM00382">
    <property type="entry name" value="AAA"/>
    <property type="match status" value="1"/>
</dbReference>
<proteinExistence type="predicted"/>
<evidence type="ECO:0000256" key="2">
    <source>
        <dbReference type="ARBA" id="ARBA00022741"/>
    </source>
</evidence>